<proteinExistence type="predicted"/>
<reference evidence="1" key="1">
    <citation type="submission" date="2021-02" db="EMBL/GenBank/DDBJ databases">
        <title>First Annotated Genome of the Yellow-green Alga Tribonema minus.</title>
        <authorList>
            <person name="Mahan K.M."/>
        </authorList>
    </citation>
    <scope>NUCLEOTIDE SEQUENCE</scope>
    <source>
        <strain evidence="1">UTEX B ZZ1240</strain>
    </source>
</reference>
<evidence type="ECO:0000313" key="2">
    <source>
        <dbReference type="Proteomes" id="UP000664859"/>
    </source>
</evidence>
<evidence type="ECO:0000313" key="1">
    <source>
        <dbReference type="EMBL" id="KAG5183150.1"/>
    </source>
</evidence>
<dbReference type="EMBL" id="JAFCMP010000223">
    <property type="protein sequence ID" value="KAG5183150.1"/>
    <property type="molecule type" value="Genomic_DNA"/>
</dbReference>
<dbReference type="Proteomes" id="UP000664859">
    <property type="component" value="Unassembled WGS sequence"/>
</dbReference>
<gene>
    <name evidence="1" type="ORF">JKP88DRAFT_273130</name>
</gene>
<dbReference type="AlphaFoldDB" id="A0A835YXC7"/>
<accession>A0A835YXC7</accession>
<protein>
    <submittedName>
        <fullName evidence="1">Uncharacterized protein</fullName>
    </submittedName>
</protein>
<keyword evidence="2" id="KW-1185">Reference proteome</keyword>
<organism evidence="1 2">
    <name type="scientific">Tribonema minus</name>
    <dbReference type="NCBI Taxonomy" id="303371"/>
    <lineage>
        <taxon>Eukaryota</taxon>
        <taxon>Sar</taxon>
        <taxon>Stramenopiles</taxon>
        <taxon>Ochrophyta</taxon>
        <taxon>PX clade</taxon>
        <taxon>Xanthophyceae</taxon>
        <taxon>Tribonematales</taxon>
        <taxon>Tribonemataceae</taxon>
        <taxon>Tribonema</taxon>
    </lineage>
</organism>
<sequence length="258" mass="28339">MSLTVDTSCGLTDRPLSRRPHTRFRPSCAWPLKRCVSVAILCAPSWLRLDEVKYDIRGLTPAATYAFEMLSGPAVLKALGQYAVVYSHDLSSLTPAVFRSGKLVIGRADDRLTDDLLLAGVTRLRRFRGSCLYGDPFAVRDITAAAGFWIKMPPFPGYLTKRADQGFLASLSHLEEEITRDDARTATVSKAGYIVRSGAVSRCPLCGFDGAGTCEFVVPGAYRWLALYKHCKAVHDAPVETDFARFVLGEVFSRGHGQ</sequence>
<name>A0A835YXC7_9STRA</name>
<comment type="caution">
    <text evidence="1">The sequence shown here is derived from an EMBL/GenBank/DDBJ whole genome shotgun (WGS) entry which is preliminary data.</text>
</comment>